<accession>A0A239V4B2</accession>
<evidence type="ECO:0000259" key="10">
    <source>
        <dbReference type="Pfam" id="PF07687"/>
    </source>
</evidence>
<dbReference type="Gene3D" id="3.40.630.10">
    <property type="entry name" value="Zn peptidases"/>
    <property type="match status" value="1"/>
</dbReference>
<dbReference type="AlphaFoldDB" id="A0A239V4B2"/>
<evidence type="ECO:0000256" key="1">
    <source>
        <dbReference type="ARBA" id="ARBA00001947"/>
    </source>
</evidence>
<evidence type="ECO:0000256" key="3">
    <source>
        <dbReference type="ARBA" id="ARBA00022490"/>
    </source>
</evidence>
<dbReference type="NCBIfam" id="TIGR01892">
    <property type="entry name" value="AcOrn-deacetyl"/>
    <property type="match status" value="1"/>
</dbReference>
<dbReference type="Proteomes" id="UP000242637">
    <property type="component" value="Chromosome 1"/>
</dbReference>
<dbReference type="STRING" id="1121387.GCA_000429885_00873"/>
<evidence type="ECO:0000256" key="4">
    <source>
        <dbReference type="ARBA" id="ARBA00022571"/>
    </source>
</evidence>
<dbReference type="GO" id="GO:0008777">
    <property type="term" value="F:acetylornithine deacetylase activity"/>
    <property type="evidence" value="ECO:0007669"/>
    <property type="project" value="UniProtKB-EC"/>
</dbReference>
<dbReference type="NCBIfam" id="NF005710">
    <property type="entry name" value="PRK07522.1"/>
    <property type="match status" value="1"/>
</dbReference>
<dbReference type="Gene3D" id="3.30.70.360">
    <property type="match status" value="1"/>
</dbReference>
<dbReference type="KEGG" id="dco:SAMEA4475696_0130"/>
<evidence type="ECO:0000256" key="8">
    <source>
        <dbReference type="ARBA" id="ARBA00022833"/>
    </source>
</evidence>
<keyword evidence="8" id="KW-0862">Zinc</keyword>
<organism evidence="11 12">
    <name type="scientific">Dermatophilus congolensis</name>
    <dbReference type="NCBI Taxonomy" id="1863"/>
    <lineage>
        <taxon>Bacteria</taxon>
        <taxon>Bacillati</taxon>
        <taxon>Actinomycetota</taxon>
        <taxon>Actinomycetes</taxon>
        <taxon>Micrococcales</taxon>
        <taxon>Dermatophilaceae</taxon>
        <taxon>Dermatophilus</taxon>
    </lineage>
</organism>
<dbReference type="GO" id="GO:0006526">
    <property type="term" value="P:L-arginine biosynthetic process"/>
    <property type="evidence" value="ECO:0007669"/>
    <property type="project" value="UniProtKB-KW"/>
</dbReference>
<dbReference type="CDD" id="cd03894">
    <property type="entry name" value="M20_ArgE"/>
    <property type="match status" value="1"/>
</dbReference>
<proteinExistence type="inferred from homology"/>
<dbReference type="GO" id="GO:0046872">
    <property type="term" value="F:metal ion binding"/>
    <property type="evidence" value="ECO:0007669"/>
    <property type="project" value="UniProtKB-KW"/>
</dbReference>
<evidence type="ECO:0000256" key="7">
    <source>
        <dbReference type="ARBA" id="ARBA00022801"/>
    </source>
</evidence>
<evidence type="ECO:0000256" key="6">
    <source>
        <dbReference type="ARBA" id="ARBA00022723"/>
    </source>
</evidence>
<evidence type="ECO:0000256" key="2">
    <source>
        <dbReference type="ARBA" id="ARBA00005691"/>
    </source>
</evidence>
<evidence type="ECO:0000256" key="5">
    <source>
        <dbReference type="ARBA" id="ARBA00022605"/>
    </source>
</evidence>
<dbReference type="OrthoDB" id="7055905at2"/>
<dbReference type="SUPFAM" id="SSF55031">
    <property type="entry name" value="Bacterial exopeptidase dimerisation domain"/>
    <property type="match status" value="1"/>
</dbReference>
<keyword evidence="7 11" id="KW-0378">Hydrolase</keyword>
<keyword evidence="3" id="KW-0963">Cytoplasm</keyword>
<protein>
    <submittedName>
        <fullName evidence="11">Acetylornithine deacetylase</fullName>
        <ecNumber evidence="11">3.5.1.16</ecNumber>
    </submittedName>
</protein>
<dbReference type="InterPro" id="IPR002933">
    <property type="entry name" value="Peptidase_M20"/>
</dbReference>
<comment type="cofactor">
    <cofactor evidence="1">
        <name>Zn(2+)</name>
        <dbReference type="ChEBI" id="CHEBI:29105"/>
    </cofactor>
</comment>
<dbReference type="InterPro" id="IPR036264">
    <property type="entry name" value="Bact_exopeptidase_dim_dom"/>
</dbReference>
<dbReference type="RefSeq" id="WP_084440911.1">
    <property type="nucleotide sequence ID" value="NZ_JAAFNI010000001.1"/>
</dbReference>
<dbReference type="Pfam" id="PF01546">
    <property type="entry name" value="Peptidase_M20"/>
    <property type="match status" value="1"/>
</dbReference>
<sequence>MSESPSFAEQPGHQQLTEPFAEPKLRCLDWIRRLVSYDTTSRNSNLELITAVITECERLGLTARVFPAPAQEKANVVVTVPDRYGRTDGGVMVSGHTDTVPVDGQAWSCDPFTVRVADGRLYGRGVCDMKGYIGVVLEALPRFAAASLNEPFHVALTYDEELACLGAEHLVAQLPGAGLVPRVVFVGEPTRMQVVTAHKSMSVVQVRFRGVPAHSSLPSAGVNAIEHAAELVLYLRGLADAWVRNGPFDDAYVVPHTTLSVNMLAGGTARNIVPGECLITFEFRSLPEISPEVVISEVKAEAARIGARMNHEHPDADVDVEVLATVPALDSDPGGVAAEYARSCGGVVPGPKVTYGTEAGLFAGLGADAVVCGPGDIAQAHTPDEWIEVSQLAACEEFFDALLHRMTQ</sequence>
<gene>
    <name evidence="11" type="primary">argE</name>
    <name evidence="11" type="ORF">SAMEA4475696_00130</name>
</gene>
<dbReference type="EC" id="3.5.1.16" evidence="11"/>
<dbReference type="PANTHER" id="PTHR43808">
    <property type="entry name" value="ACETYLORNITHINE DEACETYLASE"/>
    <property type="match status" value="1"/>
</dbReference>
<dbReference type="InterPro" id="IPR001261">
    <property type="entry name" value="ArgE/DapE_CS"/>
</dbReference>
<dbReference type="EMBL" id="LT906453">
    <property type="protein sequence ID" value="SNV17075.1"/>
    <property type="molecule type" value="Genomic_DNA"/>
</dbReference>
<keyword evidence="12" id="KW-1185">Reference proteome</keyword>
<dbReference type="InterPro" id="IPR011650">
    <property type="entry name" value="Peptidase_M20_dimer"/>
</dbReference>
<dbReference type="InterPro" id="IPR010169">
    <property type="entry name" value="AcOrn-deacetyl"/>
</dbReference>
<keyword evidence="5" id="KW-0028">Amino-acid biosynthesis</keyword>
<name>A0A239V4B2_9MICO</name>
<reference evidence="11 12" key="1">
    <citation type="submission" date="2017-06" db="EMBL/GenBank/DDBJ databases">
        <authorList>
            <consortium name="Pathogen Informatics"/>
        </authorList>
    </citation>
    <scope>NUCLEOTIDE SEQUENCE [LARGE SCALE GENOMIC DNA]</scope>
    <source>
        <strain evidence="11 12">NCTC13039</strain>
    </source>
</reference>
<comment type="similarity">
    <text evidence="2">Belongs to the peptidase M20A family. ArgE subfamily.</text>
</comment>
<keyword evidence="6" id="KW-0479">Metal-binding</keyword>
<dbReference type="PROSITE" id="PS00758">
    <property type="entry name" value="ARGE_DAPE_CPG2_1"/>
    <property type="match status" value="1"/>
</dbReference>
<keyword evidence="4" id="KW-0055">Arginine biosynthesis</keyword>
<keyword evidence="9" id="KW-0170">Cobalt</keyword>
<evidence type="ECO:0000313" key="12">
    <source>
        <dbReference type="Proteomes" id="UP000242637"/>
    </source>
</evidence>
<evidence type="ECO:0000256" key="9">
    <source>
        <dbReference type="ARBA" id="ARBA00023285"/>
    </source>
</evidence>
<dbReference type="InterPro" id="IPR050072">
    <property type="entry name" value="Peptidase_M20A"/>
</dbReference>
<dbReference type="GeneID" id="63458440"/>
<evidence type="ECO:0000313" key="11">
    <source>
        <dbReference type="EMBL" id="SNV17075.1"/>
    </source>
</evidence>
<dbReference type="PANTHER" id="PTHR43808:SF31">
    <property type="entry name" value="N-ACETYL-L-CITRULLINE DEACETYLASE"/>
    <property type="match status" value="1"/>
</dbReference>
<dbReference type="SUPFAM" id="SSF53187">
    <property type="entry name" value="Zn-dependent exopeptidases"/>
    <property type="match status" value="1"/>
</dbReference>
<dbReference type="Pfam" id="PF07687">
    <property type="entry name" value="M20_dimer"/>
    <property type="match status" value="1"/>
</dbReference>
<feature type="domain" description="Peptidase M20 dimerisation" evidence="10">
    <location>
        <begin position="196"/>
        <end position="305"/>
    </location>
</feature>